<evidence type="ECO:0000313" key="2">
    <source>
        <dbReference type="Proteomes" id="UP001164250"/>
    </source>
</evidence>
<protein>
    <submittedName>
        <fullName evidence="1">Uncharacterized protein</fullName>
    </submittedName>
</protein>
<evidence type="ECO:0000313" key="1">
    <source>
        <dbReference type="EMBL" id="KAJ0093952.1"/>
    </source>
</evidence>
<sequence>MPGADYQLAKLLSLPPSVQRFMIYQGGCFAAELPLIPNPCHV</sequence>
<dbReference type="EMBL" id="CM047903">
    <property type="protein sequence ID" value="KAJ0093952.1"/>
    <property type="molecule type" value="Genomic_DNA"/>
</dbReference>
<name>A0ACC1B4Y3_9ROSI</name>
<accession>A0ACC1B4Y3</accession>
<proteinExistence type="predicted"/>
<gene>
    <name evidence="1" type="ORF">Patl1_26746</name>
</gene>
<reference evidence="2" key="1">
    <citation type="journal article" date="2023" name="G3 (Bethesda)">
        <title>Genome assembly and association tests identify interacting loci associated with vigor, precocity, and sex in interspecific pistachio rootstocks.</title>
        <authorList>
            <person name="Palmer W."/>
            <person name="Jacygrad E."/>
            <person name="Sagayaradj S."/>
            <person name="Cavanaugh K."/>
            <person name="Han R."/>
            <person name="Bertier L."/>
            <person name="Beede B."/>
            <person name="Kafkas S."/>
            <person name="Golino D."/>
            <person name="Preece J."/>
            <person name="Michelmore R."/>
        </authorList>
    </citation>
    <scope>NUCLEOTIDE SEQUENCE [LARGE SCALE GENOMIC DNA]</scope>
</reference>
<dbReference type="Proteomes" id="UP001164250">
    <property type="component" value="Chromosome 7"/>
</dbReference>
<comment type="caution">
    <text evidence="1">The sequence shown here is derived from an EMBL/GenBank/DDBJ whole genome shotgun (WGS) entry which is preliminary data.</text>
</comment>
<keyword evidence="2" id="KW-1185">Reference proteome</keyword>
<organism evidence="1 2">
    <name type="scientific">Pistacia atlantica</name>
    <dbReference type="NCBI Taxonomy" id="434234"/>
    <lineage>
        <taxon>Eukaryota</taxon>
        <taxon>Viridiplantae</taxon>
        <taxon>Streptophyta</taxon>
        <taxon>Embryophyta</taxon>
        <taxon>Tracheophyta</taxon>
        <taxon>Spermatophyta</taxon>
        <taxon>Magnoliopsida</taxon>
        <taxon>eudicotyledons</taxon>
        <taxon>Gunneridae</taxon>
        <taxon>Pentapetalae</taxon>
        <taxon>rosids</taxon>
        <taxon>malvids</taxon>
        <taxon>Sapindales</taxon>
        <taxon>Anacardiaceae</taxon>
        <taxon>Pistacia</taxon>
    </lineage>
</organism>